<dbReference type="RefSeq" id="WP_161812431.1">
    <property type="nucleotide sequence ID" value="NZ_BLJN01000002.1"/>
</dbReference>
<name>A0A829YC51_9GAMM</name>
<accession>A0A829YC51</accession>
<reference evidence="3" key="1">
    <citation type="submission" date="2020-01" db="EMBL/GenBank/DDBJ databases">
        <title>'Steroidobacter agaridevorans' sp. nov., agar-degrading bacteria isolated from rhizosphere soils.</title>
        <authorList>
            <person name="Ikenaga M."/>
            <person name="Kataoka M."/>
            <person name="Murouchi A."/>
            <person name="Katsuragi S."/>
            <person name="Sakai M."/>
        </authorList>
    </citation>
    <scope>NUCLEOTIDE SEQUENCE [LARGE SCALE GENOMIC DNA]</scope>
    <source>
        <strain evidence="3">YU21-B</strain>
    </source>
</reference>
<comment type="caution">
    <text evidence="2">The sequence shown here is derived from an EMBL/GenBank/DDBJ whole genome shotgun (WGS) entry which is preliminary data.</text>
</comment>
<dbReference type="EMBL" id="BLJN01000002">
    <property type="protein sequence ID" value="GFE80795.1"/>
    <property type="molecule type" value="Genomic_DNA"/>
</dbReference>
<dbReference type="Proteomes" id="UP000445000">
    <property type="component" value="Unassembled WGS sequence"/>
</dbReference>
<keyword evidence="1" id="KW-1133">Transmembrane helix</keyword>
<dbReference type="AlphaFoldDB" id="A0A829YC51"/>
<protein>
    <recommendedName>
        <fullName evidence="4">Toxin CptA</fullName>
    </recommendedName>
</protein>
<evidence type="ECO:0000256" key="1">
    <source>
        <dbReference type="SAM" id="Phobius"/>
    </source>
</evidence>
<evidence type="ECO:0000313" key="3">
    <source>
        <dbReference type="Proteomes" id="UP000445000"/>
    </source>
</evidence>
<feature type="transmembrane region" description="Helical" evidence="1">
    <location>
        <begin position="24"/>
        <end position="41"/>
    </location>
</feature>
<feature type="transmembrane region" description="Helical" evidence="1">
    <location>
        <begin position="47"/>
        <end position="63"/>
    </location>
</feature>
<keyword evidence="1" id="KW-0812">Transmembrane</keyword>
<keyword evidence="1" id="KW-0472">Membrane</keyword>
<evidence type="ECO:0000313" key="2">
    <source>
        <dbReference type="EMBL" id="GFE80795.1"/>
    </source>
</evidence>
<organism evidence="2 3">
    <name type="scientific">Steroidobacter agaridevorans</name>
    <dbReference type="NCBI Taxonomy" id="2695856"/>
    <lineage>
        <taxon>Bacteria</taxon>
        <taxon>Pseudomonadati</taxon>
        <taxon>Pseudomonadota</taxon>
        <taxon>Gammaproteobacteria</taxon>
        <taxon>Steroidobacterales</taxon>
        <taxon>Steroidobacteraceae</taxon>
        <taxon>Steroidobacter</taxon>
    </lineage>
</organism>
<proteinExistence type="predicted"/>
<evidence type="ECO:0008006" key="4">
    <source>
        <dbReference type="Google" id="ProtNLM"/>
    </source>
</evidence>
<sequence>MSLPDSAIPTLTLDVRSRRSERRLGALALLGVAAAAMLLPIPPLAAALFFVIAASLVGFGLWWQGWLGGTDRLTAVSWLSDGSWRLASATRQNIPATLSASSRIGSRWLWLRWHIPGAHPRHRSMLILKGDVLPAELRRLNARLRLESVSLCALAGAGR</sequence>
<gene>
    <name evidence="2" type="ORF">GCM10011487_27950</name>
</gene>
<keyword evidence="3" id="KW-1185">Reference proteome</keyword>